<feature type="domain" description="DUF3592" evidence="2">
    <location>
        <begin position="44"/>
        <end position="129"/>
    </location>
</feature>
<feature type="transmembrane region" description="Helical" evidence="1">
    <location>
        <begin position="311"/>
        <end position="333"/>
    </location>
</feature>
<dbReference type="InterPro" id="IPR021994">
    <property type="entry name" value="DUF3592"/>
</dbReference>
<dbReference type="AlphaFoldDB" id="A0AAE5X088"/>
<evidence type="ECO:0000313" key="4">
    <source>
        <dbReference type="EMBL" id="RXH07621.1"/>
    </source>
</evidence>
<gene>
    <name evidence="4" type="ORF">EAS56_31745</name>
    <name evidence="3" type="ORF">XH91_14255</name>
</gene>
<dbReference type="EMBL" id="CP030053">
    <property type="protein sequence ID" value="QAU46411.1"/>
    <property type="molecule type" value="Genomic_DNA"/>
</dbReference>
<dbReference type="EMBL" id="RDQZ01000037">
    <property type="protein sequence ID" value="RXH07621.1"/>
    <property type="molecule type" value="Genomic_DNA"/>
</dbReference>
<evidence type="ECO:0000256" key="1">
    <source>
        <dbReference type="SAM" id="Phobius"/>
    </source>
</evidence>
<sequence>MLDAHQLLWTQIAAGFCLLICGAVLFNLMRMRGLMQAARDWDKVEGVITVSGVDQPPQHASDDLNDATPIIRYRYRAGGRDLESDQVAIGGQPMMTRVLAGKLVGRYPVGAHVDVYVDPKNPEQALLEPAEPRNITASVALAIAFGLAAAVLIAHSIAGHVLYTSKGVPLFLFPLPILALLGAISGVVAFFRARQRASASMQWPTTAGIVTACDVIEEAIAEKSDDKSVVAPKMIHRYQLDLRYAYRVDKRDFVGTEAHWGMTAIYGRRDVAEKAAGRYHRGQAVTVSYDPERPGTAVLEPDRREGSSAPLVLAAICAVIGGIFSAFFILVGFD</sequence>
<accession>A0AAE5X088</accession>
<keyword evidence="1" id="KW-0812">Transmembrane</keyword>
<reference evidence="3 5" key="1">
    <citation type="submission" date="2018-06" db="EMBL/GenBank/DDBJ databases">
        <title>Comparative genomics of rhizobia nodulating Arachis hypogaea in China.</title>
        <authorList>
            <person name="Li Y."/>
        </authorList>
    </citation>
    <scope>NUCLEOTIDE SEQUENCE [LARGE SCALE GENOMIC DNA]</scope>
    <source>
        <strain evidence="3 5">CCBAU 51670</strain>
    </source>
</reference>
<feature type="transmembrane region" description="Helical" evidence="1">
    <location>
        <begin position="170"/>
        <end position="191"/>
    </location>
</feature>
<feature type="transmembrane region" description="Helical" evidence="1">
    <location>
        <begin position="135"/>
        <end position="158"/>
    </location>
</feature>
<feature type="domain" description="DUF3592" evidence="2">
    <location>
        <begin position="208"/>
        <end position="303"/>
    </location>
</feature>
<evidence type="ECO:0000313" key="3">
    <source>
        <dbReference type="EMBL" id="QAU46411.1"/>
    </source>
</evidence>
<dbReference type="RefSeq" id="WP_128951176.1">
    <property type="nucleotide sequence ID" value="NZ_CP030053.1"/>
</dbReference>
<proteinExistence type="predicted"/>
<keyword evidence="1" id="KW-1133">Transmembrane helix</keyword>
<evidence type="ECO:0000259" key="2">
    <source>
        <dbReference type="Pfam" id="PF12158"/>
    </source>
</evidence>
<dbReference type="KEGG" id="bgz:XH91_14255"/>
<protein>
    <submittedName>
        <fullName evidence="3">DUF3592 domain-containing protein</fullName>
    </submittedName>
</protein>
<evidence type="ECO:0000313" key="5">
    <source>
        <dbReference type="Proteomes" id="UP000288972"/>
    </source>
</evidence>
<reference evidence="4 6" key="2">
    <citation type="submission" date="2018-10" db="EMBL/GenBank/DDBJ databases">
        <title>Bradyrhizobium sp. nov., effective nodules isolated from peanut in China.</title>
        <authorList>
            <person name="Li Y."/>
        </authorList>
    </citation>
    <scope>NUCLEOTIDE SEQUENCE [LARGE SCALE GENOMIC DNA]</scope>
    <source>
        <strain evidence="4 6">CCBAU 53426</strain>
    </source>
</reference>
<dbReference type="Proteomes" id="UP000288972">
    <property type="component" value="Chromosome"/>
</dbReference>
<keyword evidence="1" id="KW-0472">Membrane</keyword>
<dbReference type="Pfam" id="PF12158">
    <property type="entry name" value="DUF3592"/>
    <property type="match status" value="2"/>
</dbReference>
<name>A0AAE5X088_9BRAD</name>
<organism evidence="3 5">
    <name type="scientific">Bradyrhizobium guangzhouense</name>
    <dbReference type="NCBI Taxonomy" id="1325095"/>
    <lineage>
        <taxon>Bacteria</taxon>
        <taxon>Pseudomonadati</taxon>
        <taxon>Pseudomonadota</taxon>
        <taxon>Alphaproteobacteria</taxon>
        <taxon>Hyphomicrobiales</taxon>
        <taxon>Nitrobacteraceae</taxon>
        <taxon>Bradyrhizobium</taxon>
    </lineage>
</organism>
<dbReference type="Proteomes" id="UP000290401">
    <property type="component" value="Unassembled WGS sequence"/>
</dbReference>
<evidence type="ECO:0000313" key="6">
    <source>
        <dbReference type="Proteomes" id="UP000290401"/>
    </source>
</evidence>
<keyword evidence="6" id="KW-1185">Reference proteome</keyword>
<feature type="transmembrane region" description="Helical" evidence="1">
    <location>
        <begin position="6"/>
        <end position="29"/>
    </location>
</feature>